<dbReference type="RefSeq" id="WP_232019167.1">
    <property type="nucleotide sequence ID" value="NZ_AP018721.1"/>
</dbReference>
<comment type="subunit">
    <text evidence="19">Component of the cbb3-type cytochrome c oxidase.</text>
</comment>
<gene>
    <name evidence="24" type="ORF">EDC61_101126</name>
</gene>
<evidence type="ECO:0000256" key="12">
    <source>
        <dbReference type="ARBA" id="ARBA00022781"/>
    </source>
</evidence>
<keyword evidence="6 19" id="KW-0997">Cell inner membrane</keyword>
<dbReference type="InterPro" id="IPR036909">
    <property type="entry name" value="Cyt_c-like_dom_sf"/>
</dbReference>
<organism evidence="24 25">
    <name type="scientific">Sulfuritortus calidifontis</name>
    <dbReference type="NCBI Taxonomy" id="1914471"/>
    <lineage>
        <taxon>Bacteria</taxon>
        <taxon>Pseudomonadati</taxon>
        <taxon>Pseudomonadota</taxon>
        <taxon>Betaproteobacteria</taxon>
        <taxon>Nitrosomonadales</taxon>
        <taxon>Thiobacillaceae</taxon>
        <taxon>Sulfuritortus</taxon>
    </lineage>
</organism>
<evidence type="ECO:0000256" key="8">
    <source>
        <dbReference type="ARBA" id="ARBA00022660"/>
    </source>
</evidence>
<dbReference type="GO" id="GO:1902600">
    <property type="term" value="P:proton transmembrane transport"/>
    <property type="evidence" value="ECO:0007669"/>
    <property type="project" value="UniProtKB-KW"/>
</dbReference>
<feature type="transmembrane region" description="Helical" evidence="22">
    <location>
        <begin position="67"/>
        <end position="85"/>
    </location>
</feature>
<comment type="pathway">
    <text evidence="2 19">Energy metabolism; oxidative phosphorylation.</text>
</comment>
<dbReference type="PROSITE" id="PS51007">
    <property type="entry name" value="CYTC"/>
    <property type="match status" value="2"/>
</dbReference>
<feature type="domain" description="Cytochrome c" evidence="23">
    <location>
        <begin position="226"/>
        <end position="306"/>
    </location>
</feature>
<dbReference type="Pfam" id="PF14715">
    <property type="entry name" value="FixP_N"/>
    <property type="match status" value="1"/>
</dbReference>
<feature type="binding site" description="covalent" evidence="21">
    <location>
        <position position="238"/>
    </location>
    <ligand>
        <name>heme c</name>
        <dbReference type="ChEBI" id="CHEBI:61717"/>
        <label>2</label>
    </ligand>
</feature>
<dbReference type="Proteomes" id="UP000295135">
    <property type="component" value="Unassembled WGS sequence"/>
</dbReference>
<dbReference type="Pfam" id="PF13442">
    <property type="entry name" value="Cytochrome_CBB3"/>
    <property type="match status" value="2"/>
</dbReference>
<dbReference type="EMBL" id="SLZY01000001">
    <property type="protein sequence ID" value="TCS73904.1"/>
    <property type="molecule type" value="Genomic_DNA"/>
</dbReference>
<dbReference type="AlphaFoldDB" id="A0A4R3JYW4"/>
<comment type="subcellular location">
    <subcellularLocation>
        <location evidence="1 19">Cell inner membrane</location>
    </subcellularLocation>
</comment>
<evidence type="ECO:0000256" key="21">
    <source>
        <dbReference type="PIRSR" id="PIRSR000006-2"/>
    </source>
</evidence>
<evidence type="ECO:0000256" key="5">
    <source>
        <dbReference type="ARBA" id="ARBA00022475"/>
    </source>
</evidence>
<feature type="transmembrane region" description="Helical" evidence="22">
    <location>
        <begin position="12"/>
        <end position="32"/>
    </location>
</feature>
<evidence type="ECO:0000256" key="2">
    <source>
        <dbReference type="ARBA" id="ARBA00004673"/>
    </source>
</evidence>
<evidence type="ECO:0000256" key="14">
    <source>
        <dbReference type="ARBA" id="ARBA00022989"/>
    </source>
</evidence>
<evidence type="ECO:0000256" key="18">
    <source>
        <dbReference type="ARBA" id="ARBA00023136"/>
    </source>
</evidence>
<keyword evidence="18 19" id="KW-0472">Membrane</keyword>
<keyword evidence="13 19" id="KW-0249">Electron transport</keyword>
<dbReference type="InterPro" id="IPR032858">
    <property type="entry name" value="CcoP_N"/>
</dbReference>
<feature type="domain" description="Cytochrome c" evidence="23">
    <location>
        <begin position="135"/>
        <end position="222"/>
    </location>
</feature>
<evidence type="ECO:0000256" key="6">
    <source>
        <dbReference type="ARBA" id="ARBA00022519"/>
    </source>
</evidence>
<dbReference type="InterPro" id="IPR004678">
    <property type="entry name" value="Cyt_c_oxidase_cbb3_su3"/>
</dbReference>
<evidence type="ECO:0000256" key="10">
    <source>
        <dbReference type="ARBA" id="ARBA00022723"/>
    </source>
</evidence>
<comment type="function">
    <text evidence="19">C-type cytochrome. Part of the cbb3-type cytochrome c oxidase complex.</text>
</comment>
<evidence type="ECO:0000259" key="23">
    <source>
        <dbReference type="PROSITE" id="PS51007"/>
    </source>
</evidence>
<feature type="binding site" description="axial binding residue" evidence="20">
    <location>
        <position position="242"/>
    </location>
    <ligand>
        <name>heme c</name>
        <dbReference type="ChEBI" id="CHEBI:61717"/>
        <label>2</label>
    </ligand>
    <ligandPart>
        <name>Fe</name>
        <dbReference type="ChEBI" id="CHEBI:18248"/>
    </ligandPart>
</feature>
<keyword evidence="14 22" id="KW-1133">Transmembrane helix</keyword>
<keyword evidence="5 19" id="KW-1003">Cell membrane</keyword>
<dbReference type="UniPathway" id="UPA00705"/>
<feature type="binding site" description="axial binding residue" evidence="20">
    <location>
        <position position="195"/>
    </location>
    <ligand>
        <name>heme c</name>
        <dbReference type="ChEBI" id="CHEBI:61717"/>
        <label>2</label>
    </ligand>
    <ligandPart>
        <name>Fe</name>
        <dbReference type="ChEBI" id="CHEBI:18248"/>
    </ligandPart>
</feature>
<evidence type="ECO:0000256" key="19">
    <source>
        <dbReference type="PIRNR" id="PIRNR000006"/>
    </source>
</evidence>
<comment type="similarity">
    <text evidence="3 19">Belongs to the CcoP / FixP family.</text>
</comment>
<dbReference type="GO" id="GO:0006119">
    <property type="term" value="P:oxidative phosphorylation"/>
    <property type="evidence" value="ECO:0007669"/>
    <property type="project" value="UniProtKB-UniPathway"/>
</dbReference>
<keyword evidence="4 19" id="KW-0813">Transport</keyword>
<feature type="binding site" description="axial binding residue" evidence="20">
    <location>
        <position position="283"/>
    </location>
    <ligand>
        <name>heme c</name>
        <dbReference type="ChEBI" id="CHEBI:61717"/>
        <label>1</label>
    </ligand>
    <ligandPart>
        <name>Fe</name>
        <dbReference type="ChEBI" id="CHEBI:18248"/>
    </ligandPart>
</feature>
<feature type="binding site" description="axial binding residue" evidence="20">
    <location>
        <position position="152"/>
    </location>
    <ligand>
        <name>heme c</name>
        <dbReference type="ChEBI" id="CHEBI:61717"/>
        <label>1</label>
    </ligand>
    <ligandPart>
        <name>Fe</name>
        <dbReference type="ChEBI" id="CHEBI:18248"/>
    </ligandPart>
</feature>
<evidence type="ECO:0000256" key="7">
    <source>
        <dbReference type="ARBA" id="ARBA00022617"/>
    </source>
</evidence>
<feature type="binding site" description="covalent" evidence="21">
    <location>
        <position position="151"/>
    </location>
    <ligand>
        <name>heme c</name>
        <dbReference type="ChEBI" id="CHEBI:61717"/>
        <label>1</label>
    </ligand>
</feature>
<evidence type="ECO:0000256" key="9">
    <source>
        <dbReference type="ARBA" id="ARBA00022692"/>
    </source>
</evidence>
<keyword evidence="15 19" id="KW-0560">Oxidoreductase</keyword>
<keyword evidence="17 19" id="KW-0406">Ion transport</keyword>
<reference evidence="24 25" key="1">
    <citation type="submission" date="2019-03" db="EMBL/GenBank/DDBJ databases">
        <title>Genomic Encyclopedia of Type Strains, Phase IV (KMG-IV): sequencing the most valuable type-strain genomes for metagenomic binning, comparative biology and taxonomic classification.</title>
        <authorList>
            <person name="Goeker M."/>
        </authorList>
    </citation>
    <scope>NUCLEOTIDE SEQUENCE [LARGE SCALE GENOMIC DNA]</scope>
    <source>
        <strain evidence="24 25">DSM 103923</strain>
    </source>
</reference>
<evidence type="ECO:0000256" key="4">
    <source>
        <dbReference type="ARBA" id="ARBA00022448"/>
    </source>
</evidence>
<keyword evidence="25" id="KW-1185">Reference proteome</keyword>
<keyword evidence="10 19" id="KW-0479">Metal-binding</keyword>
<evidence type="ECO:0000256" key="22">
    <source>
        <dbReference type="SAM" id="Phobius"/>
    </source>
</evidence>
<evidence type="ECO:0000256" key="1">
    <source>
        <dbReference type="ARBA" id="ARBA00004533"/>
    </source>
</evidence>
<dbReference type="SUPFAM" id="SSF46626">
    <property type="entry name" value="Cytochrome c"/>
    <property type="match status" value="2"/>
</dbReference>
<evidence type="ECO:0000256" key="3">
    <source>
        <dbReference type="ARBA" id="ARBA00006113"/>
    </source>
</evidence>
<name>A0A4R3JYW4_9PROT</name>
<evidence type="ECO:0000256" key="17">
    <source>
        <dbReference type="ARBA" id="ARBA00023065"/>
    </source>
</evidence>
<keyword evidence="12 19" id="KW-0375">Hydrogen ion transport</keyword>
<dbReference type="PANTHER" id="PTHR33751:SF1">
    <property type="entry name" value="CBB3-TYPE CYTOCHROME C OXIDASE SUBUNIT FIXP"/>
    <property type="match status" value="1"/>
</dbReference>
<evidence type="ECO:0000256" key="11">
    <source>
        <dbReference type="ARBA" id="ARBA00022737"/>
    </source>
</evidence>
<evidence type="ECO:0000313" key="24">
    <source>
        <dbReference type="EMBL" id="TCS73904.1"/>
    </source>
</evidence>
<evidence type="ECO:0000313" key="25">
    <source>
        <dbReference type="Proteomes" id="UP000295135"/>
    </source>
</evidence>
<comment type="caution">
    <text evidence="24">The sequence shown here is derived from an EMBL/GenBank/DDBJ whole genome shotgun (WGS) entry which is preliminary data.</text>
</comment>
<proteinExistence type="inferred from homology"/>
<dbReference type="GO" id="GO:0016491">
    <property type="term" value="F:oxidoreductase activity"/>
    <property type="evidence" value="ECO:0007669"/>
    <property type="project" value="UniProtKB-KW"/>
</dbReference>
<keyword evidence="9 22" id="KW-0812">Transmembrane</keyword>
<keyword evidence="8 19" id="KW-0679">Respiratory chain</keyword>
<keyword evidence="16 19" id="KW-0408">Iron</keyword>
<comment type="cofactor">
    <cofactor evidence="19 21">
        <name>heme c</name>
        <dbReference type="ChEBI" id="CHEBI:61717"/>
    </cofactor>
    <text evidence="19 21">Binds 2 heme C groups per subunit.</text>
</comment>
<sequence>MNYGMPDFIGEFWHYYIAIITVISIVGIIWFLKSQTTRKLAAGEQAELMAPTWDGDLQELNNPLPRWWLYMFYFLIVFSIAYLVLYPGLGKFAGSWSWTSADAYQQEKARVDAQFNAQFQPFLGMDLKAVAADPKAREMGERLFMAYCSTCHGTDGKGAKSSRLFPNLTDNEWLFGGGDPEAIKASIAYGRLGEMPALGDAVGGEAGAKELANYVLSLSGKPHDTNLAAAGRAKWAICAGCHGEDGKGNLAISAPDLTDQAWLYSGTESGIMETIVKGRKGGMPAQLEHLGEAKVHLLAGYVLSLSASK</sequence>
<dbReference type="GO" id="GO:0046872">
    <property type="term" value="F:metal ion binding"/>
    <property type="evidence" value="ECO:0007669"/>
    <property type="project" value="UniProtKB-KW"/>
</dbReference>
<evidence type="ECO:0000256" key="15">
    <source>
        <dbReference type="ARBA" id="ARBA00023002"/>
    </source>
</evidence>
<dbReference type="NCBIfam" id="TIGR00782">
    <property type="entry name" value="ccoP"/>
    <property type="match status" value="1"/>
</dbReference>
<dbReference type="PIRSF" id="PIRSF000006">
    <property type="entry name" value="Cbb3-Cox_fixP"/>
    <property type="match status" value="1"/>
</dbReference>
<dbReference type="Gene3D" id="6.10.280.130">
    <property type="match status" value="1"/>
</dbReference>
<dbReference type="GO" id="GO:0005886">
    <property type="term" value="C:plasma membrane"/>
    <property type="evidence" value="ECO:0007669"/>
    <property type="project" value="UniProtKB-SubCell"/>
</dbReference>
<dbReference type="InterPro" id="IPR038414">
    <property type="entry name" value="CcoP_N_sf"/>
</dbReference>
<feature type="binding site" description="covalent" evidence="21">
    <location>
        <position position="241"/>
    </location>
    <ligand>
        <name>heme c</name>
        <dbReference type="ChEBI" id="CHEBI:61717"/>
        <label>2</label>
    </ligand>
</feature>
<feature type="binding site" description="covalent" evidence="21">
    <location>
        <position position="148"/>
    </location>
    <ligand>
        <name>heme c</name>
        <dbReference type="ChEBI" id="CHEBI:61717"/>
        <label>1</label>
    </ligand>
</feature>
<dbReference type="Gene3D" id="1.10.760.10">
    <property type="entry name" value="Cytochrome c-like domain"/>
    <property type="match status" value="2"/>
</dbReference>
<dbReference type="InterPro" id="IPR009056">
    <property type="entry name" value="Cyt_c-like_dom"/>
</dbReference>
<evidence type="ECO:0000256" key="20">
    <source>
        <dbReference type="PIRSR" id="PIRSR000006-1"/>
    </source>
</evidence>
<dbReference type="InterPro" id="IPR050597">
    <property type="entry name" value="Cytochrome_c_Oxidase_Subunit"/>
</dbReference>
<keyword evidence="7 19" id="KW-0349">Heme</keyword>
<evidence type="ECO:0000256" key="16">
    <source>
        <dbReference type="ARBA" id="ARBA00023004"/>
    </source>
</evidence>
<evidence type="ECO:0000256" key="13">
    <source>
        <dbReference type="ARBA" id="ARBA00022982"/>
    </source>
</evidence>
<keyword evidence="11" id="KW-0677">Repeat</keyword>
<dbReference type="PANTHER" id="PTHR33751">
    <property type="entry name" value="CBB3-TYPE CYTOCHROME C OXIDASE SUBUNIT FIXP"/>
    <property type="match status" value="1"/>
</dbReference>
<accession>A0A4R3JYW4</accession>
<dbReference type="GO" id="GO:0009055">
    <property type="term" value="F:electron transfer activity"/>
    <property type="evidence" value="ECO:0007669"/>
    <property type="project" value="InterPro"/>
</dbReference>
<dbReference type="GO" id="GO:0020037">
    <property type="term" value="F:heme binding"/>
    <property type="evidence" value="ECO:0007669"/>
    <property type="project" value="InterPro"/>
</dbReference>
<protein>
    <recommendedName>
        <fullName evidence="19">Cbb3-type cytochrome c oxidase subunit</fullName>
    </recommendedName>
</protein>